<dbReference type="EMBL" id="AAOF01000001">
    <property type="protein sequence ID" value="EAR23323.1"/>
    <property type="molecule type" value="Genomic_DNA"/>
</dbReference>
<dbReference type="AlphaFoldDB" id="A4BLY5"/>
<proteinExistence type="predicted"/>
<dbReference type="GO" id="GO:0016301">
    <property type="term" value="F:kinase activity"/>
    <property type="evidence" value="ECO:0007669"/>
    <property type="project" value="UniProtKB-KW"/>
</dbReference>
<evidence type="ECO:0000313" key="2">
    <source>
        <dbReference type="EMBL" id="EAR23323.1"/>
    </source>
</evidence>
<sequence length="207" mass="22326">MHPSAFPHEQEALDTLRAQLPETPPFRAWSNFEFIAADGSINEVDALVVSTDRVYLIEIKSWRGQITGNQNTWLVTQADGRQRYEENPLLLANRKAKKLKSLLARQLPFKKAAVPYPKFNVPKNNFAILRELRSAAAASGTTLRSFYKSAGSHDCFLHAARGGIGPEGLIDSRLIGLGAGGLAHVQGAAIAAVERGGDPALAGEGIA</sequence>
<dbReference type="Pfam" id="PF08378">
    <property type="entry name" value="NERD"/>
    <property type="match status" value="1"/>
</dbReference>
<keyword evidence="3" id="KW-1185">Reference proteome</keyword>
<dbReference type="PROSITE" id="PS50965">
    <property type="entry name" value="NERD"/>
    <property type="match status" value="1"/>
</dbReference>
<reference evidence="2 3" key="1">
    <citation type="submission" date="2006-02" db="EMBL/GenBank/DDBJ databases">
        <authorList>
            <person name="Waterbury J."/>
            <person name="Ferriera S."/>
            <person name="Johnson J."/>
            <person name="Kravitz S."/>
            <person name="Halpern A."/>
            <person name="Remington K."/>
            <person name="Beeson K."/>
            <person name="Tran B."/>
            <person name="Rogers Y.-H."/>
            <person name="Friedman R."/>
            <person name="Venter J.C."/>
        </authorList>
    </citation>
    <scope>NUCLEOTIDE SEQUENCE [LARGE SCALE GENOMIC DNA]</scope>
    <source>
        <strain evidence="2 3">Nb-231</strain>
    </source>
</reference>
<evidence type="ECO:0000259" key="1">
    <source>
        <dbReference type="PROSITE" id="PS50965"/>
    </source>
</evidence>
<dbReference type="Proteomes" id="UP000003374">
    <property type="component" value="Unassembled WGS sequence"/>
</dbReference>
<dbReference type="eggNOG" id="COG0515">
    <property type="taxonomic scope" value="Bacteria"/>
</dbReference>
<dbReference type="STRING" id="314278.NB231_15923"/>
<feature type="domain" description="NERD" evidence="1">
    <location>
        <begin position="4"/>
        <end position="122"/>
    </location>
</feature>
<gene>
    <name evidence="2" type="ORF">NB231_15923</name>
</gene>
<accession>A4BLY5</accession>
<protein>
    <submittedName>
        <fullName evidence="2">Protein kinase domain protein</fullName>
    </submittedName>
</protein>
<dbReference type="InterPro" id="IPR011528">
    <property type="entry name" value="NERD"/>
</dbReference>
<dbReference type="HOGENOM" id="CLU_1325212_0_0_6"/>
<organism evidence="2 3">
    <name type="scientific">Nitrococcus mobilis Nb-231</name>
    <dbReference type="NCBI Taxonomy" id="314278"/>
    <lineage>
        <taxon>Bacteria</taxon>
        <taxon>Pseudomonadati</taxon>
        <taxon>Pseudomonadota</taxon>
        <taxon>Gammaproteobacteria</taxon>
        <taxon>Chromatiales</taxon>
        <taxon>Ectothiorhodospiraceae</taxon>
        <taxon>Nitrococcus</taxon>
    </lineage>
</organism>
<keyword evidence="2" id="KW-0418">Kinase</keyword>
<keyword evidence="2" id="KW-0808">Transferase</keyword>
<evidence type="ECO:0000313" key="3">
    <source>
        <dbReference type="Proteomes" id="UP000003374"/>
    </source>
</evidence>
<name>A4BLY5_9GAMM</name>
<comment type="caution">
    <text evidence="2">The sequence shown here is derived from an EMBL/GenBank/DDBJ whole genome shotgun (WGS) entry which is preliminary data.</text>
</comment>